<evidence type="ECO:0000313" key="3">
    <source>
        <dbReference type="Proteomes" id="UP000237000"/>
    </source>
</evidence>
<keyword evidence="3" id="KW-1185">Reference proteome</keyword>
<feature type="compositionally biased region" description="Polar residues" evidence="1">
    <location>
        <begin position="114"/>
        <end position="129"/>
    </location>
</feature>
<proteinExistence type="predicted"/>
<gene>
    <name evidence="2" type="ORF">TorRG33x02_120720</name>
</gene>
<comment type="caution">
    <text evidence="2">The sequence shown here is derived from an EMBL/GenBank/DDBJ whole genome shotgun (WGS) entry which is preliminary data.</text>
</comment>
<feature type="region of interest" description="Disordered" evidence="1">
    <location>
        <begin position="107"/>
        <end position="129"/>
    </location>
</feature>
<reference evidence="3" key="1">
    <citation type="submission" date="2016-06" db="EMBL/GenBank/DDBJ databases">
        <title>Parallel loss of symbiosis genes in relatives of nitrogen-fixing non-legume Parasponia.</title>
        <authorList>
            <person name="Van Velzen R."/>
            <person name="Holmer R."/>
            <person name="Bu F."/>
            <person name="Rutten L."/>
            <person name="Van Zeijl A."/>
            <person name="Liu W."/>
            <person name="Santuari L."/>
            <person name="Cao Q."/>
            <person name="Sharma T."/>
            <person name="Shen D."/>
            <person name="Roswanjaya Y."/>
            <person name="Wardhani T."/>
            <person name="Kalhor M.S."/>
            <person name="Jansen J."/>
            <person name="Van den Hoogen J."/>
            <person name="Gungor B."/>
            <person name="Hartog M."/>
            <person name="Hontelez J."/>
            <person name="Verver J."/>
            <person name="Yang W.-C."/>
            <person name="Schijlen E."/>
            <person name="Repin R."/>
            <person name="Schilthuizen M."/>
            <person name="Schranz E."/>
            <person name="Heidstra R."/>
            <person name="Miyata K."/>
            <person name="Fedorova E."/>
            <person name="Kohlen W."/>
            <person name="Bisseling T."/>
            <person name="Smit S."/>
            <person name="Geurts R."/>
        </authorList>
    </citation>
    <scope>NUCLEOTIDE SEQUENCE [LARGE SCALE GENOMIC DNA]</scope>
    <source>
        <strain evidence="3">cv. RG33-2</strain>
    </source>
</reference>
<dbReference type="InParanoid" id="A0A2P5F376"/>
<evidence type="ECO:0000313" key="2">
    <source>
        <dbReference type="EMBL" id="PON92253.1"/>
    </source>
</evidence>
<dbReference type="EMBL" id="JXTC01000068">
    <property type="protein sequence ID" value="PON92253.1"/>
    <property type="molecule type" value="Genomic_DNA"/>
</dbReference>
<name>A0A2P5F376_TREOI</name>
<accession>A0A2P5F376</accession>
<sequence length="129" mass="13843">MRRNALSSLLCPWDLMGRPITFKSPRLLVQPILPLDLPNGLLMLDFDIEVTCRKLVVGKYRGGLNGGWACDFGGCLAMLGDETLDFSREDLLFPVAQLVVVTSGGVSSKVGEQPHQSSGPGSTMSAGYS</sequence>
<dbReference type="AlphaFoldDB" id="A0A2P5F376"/>
<organism evidence="2 3">
    <name type="scientific">Trema orientale</name>
    <name type="common">Charcoal tree</name>
    <name type="synonym">Celtis orientalis</name>
    <dbReference type="NCBI Taxonomy" id="63057"/>
    <lineage>
        <taxon>Eukaryota</taxon>
        <taxon>Viridiplantae</taxon>
        <taxon>Streptophyta</taxon>
        <taxon>Embryophyta</taxon>
        <taxon>Tracheophyta</taxon>
        <taxon>Spermatophyta</taxon>
        <taxon>Magnoliopsida</taxon>
        <taxon>eudicotyledons</taxon>
        <taxon>Gunneridae</taxon>
        <taxon>Pentapetalae</taxon>
        <taxon>rosids</taxon>
        <taxon>fabids</taxon>
        <taxon>Rosales</taxon>
        <taxon>Cannabaceae</taxon>
        <taxon>Trema</taxon>
    </lineage>
</organism>
<dbReference type="Proteomes" id="UP000237000">
    <property type="component" value="Unassembled WGS sequence"/>
</dbReference>
<evidence type="ECO:0000256" key="1">
    <source>
        <dbReference type="SAM" id="MobiDB-lite"/>
    </source>
</evidence>
<protein>
    <submittedName>
        <fullName evidence="2">Uncharacterized protein</fullName>
    </submittedName>
</protein>